<dbReference type="PANTHER" id="PTHR46074:SF5">
    <property type="entry name" value="LIM DOMAIN-CONTAINING PROTEIN C"/>
    <property type="match status" value="1"/>
</dbReference>
<evidence type="ECO:0000313" key="7">
    <source>
        <dbReference type="EMBL" id="CAG9841131.1"/>
    </source>
</evidence>
<evidence type="ECO:0000256" key="3">
    <source>
        <dbReference type="ARBA" id="ARBA00022833"/>
    </source>
</evidence>
<evidence type="ECO:0000313" key="8">
    <source>
        <dbReference type="Proteomes" id="UP001153709"/>
    </source>
</evidence>
<dbReference type="EMBL" id="OU898284">
    <property type="protein sequence ID" value="CAG9841131.1"/>
    <property type="molecule type" value="Genomic_DNA"/>
</dbReference>
<dbReference type="Pfam" id="PF00412">
    <property type="entry name" value="LIM"/>
    <property type="match status" value="1"/>
</dbReference>
<dbReference type="AlphaFoldDB" id="A0A9N9TGN1"/>
<evidence type="ECO:0000256" key="5">
    <source>
        <dbReference type="PROSITE-ProRule" id="PRU00125"/>
    </source>
</evidence>
<feature type="domain" description="LIM zinc-binding" evidence="6">
    <location>
        <begin position="25"/>
        <end position="90"/>
    </location>
</feature>
<name>A0A9N9TGN1_DIABA</name>
<dbReference type="GO" id="GO:0046872">
    <property type="term" value="F:metal ion binding"/>
    <property type="evidence" value="ECO:0007669"/>
    <property type="project" value="UniProtKB-KW"/>
</dbReference>
<evidence type="ECO:0000256" key="1">
    <source>
        <dbReference type="ARBA" id="ARBA00022723"/>
    </source>
</evidence>
<gene>
    <name evidence="7" type="ORF">DIABBA_LOCUS13721</name>
</gene>
<dbReference type="InterPro" id="IPR001781">
    <property type="entry name" value="Znf_LIM"/>
</dbReference>
<dbReference type="PANTHER" id="PTHR46074">
    <property type="entry name" value="CYSTEINE-RICH PROTEIN CRIP FAMILY MEMBER"/>
    <property type="match status" value="1"/>
</dbReference>
<evidence type="ECO:0000256" key="2">
    <source>
        <dbReference type="ARBA" id="ARBA00022737"/>
    </source>
</evidence>
<proteinExistence type="predicted"/>
<keyword evidence="2" id="KW-0677">Repeat</keyword>
<dbReference type="Proteomes" id="UP001153709">
    <property type="component" value="Chromosome 9"/>
</dbReference>
<keyword evidence="3 5" id="KW-0862">Zinc</keyword>
<dbReference type="Gene3D" id="2.10.110.10">
    <property type="entry name" value="Cysteine Rich Protein"/>
    <property type="match status" value="1"/>
</dbReference>
<evidence type="ECO:0000256" key="4">
    <source>
        <dbReference type="ARBA" id="ARBA00023038"/>
    </source>
</evidence>
<dbReference type="SUPFAM" id="SSF57716">
    <property type="entry name" value="Glucocorticoid receptor-like (DNA-binding domain)"/>
    <property type="match status" value="1"/>
</dbReference>
<keyword evidence="1 5" id="KW-0479">Metal-binding</keyword>
<dbReference type="FunFam" id="2.10.110.10:FF:000025">
    <property type="entry name" value="Cysteine-rich protein 2"/>
    <property type="match status" value="1"/>
</dbReference>
<protein>
    <recommendedName>
        <fullName evidence="6">LIM zinc-binding domain-containing protein</fullName>
    </recommendedName>
</protein>
<reference evidence="7" key="1">
    <citation type="submission" date="2022-01" db="EMBL/GenBank/DDBJ databases">
        <authorList>
            <person name="King R."/>
        </authorList>
    </citation>
    <scope>NUCLEOTIDE SEQUENCE</scope>
</reference>
<dbReference type="PROSITE" id="PS50023">
    <property type="entry name" value="LIM_DOMAIN_2"/>
    <property type="match status" value="1"/>
</dbReference>
<evidence type="ECO:0000259" key="6">
    <source>
        <dbReference type="PROSITE" id="PS50023"/>
    </source>
</evidence>
<dbReference type="SMART" id="SM00132">
    <property type="entry name" value="LIM"/>
    <property type="match status" value="1"/>
</dbReference>
<sequence length="193" mass="22290">MGVTLNIVDDIKTTQLGWYGHVRRMPENRIPRKILEWQPRAERKTSLGKDWHSACLRCEKCNKTLTPGNHAEHEGKPYCNNPCYSALFGPGGFGRGGAESYVYKNCKQDQLDQQDQIKLFLKIIHRRIYKLCEERIQDKQFGFMKGVVKAQIYNKDRGIIQNLYWCQSATIRTNLGDEPTEAIQILRGVRQGC</sequence>
<keyword evidence="8" id="KW-1185">Reference proteome</keyword>
<keyword evidence="4 5" id="KW-0440">LIM domain</keyword>
<organism evidence="7 8">
    <name type="scientific">Diabrotica balteata</name>
    <name type="common">Banded cucumber beetle</name>
    <dbReference type="NCBI Taxonomy" id="107213"/>
    <lineage>
        <taxon>Eukaryota</taxon>
        <taxon>Metazoa</taxon>
        <taxon>Ecdysozoa</taxon>
        <taxon>Arthropoda</taxon>
        <taxon>Hexapoda</taxon>
        <taxon>Insecta</taxon>
        <taxon>Pterygota</taxon>
        <taxon>Neoptera</taxon>
        <taxon>Endopterygota</taxon>
        <taxon>Coleoptera</taxon>
        <taxon>Polyphaga</taxon>
        <taxon>Cucujiformia</taxon>
        <taxon>Chrysomeloidea</taxon>
        <taxon>Chrysomelidae</taxon>
        <taxon>Galerucinae</taxon>
        <taxon>Diabroticina</taxon>
        <taxon>Diabroticites</taxon>
        <taxon>Diabrotica</taxon>
    </lineage>
</organism>
<accession>A0A9N9TGN1</accession>
<dbReference type="OrthoDB" id="25654at2759"/>